<organism evidence="3 4">
    <name type="scientific">Hyalella azteca</name>
    <name type="common">Amphipod</name>
    <dbReference type="NCBI Taxonomy" id="294128"/>
    <lineage>
        <taxon>Eukaryota</taxon>
        <taxon>Metazoa</taxon>
        <taxon>Ecdysozoa</taxon>
        <taxon>Arthropoda</taxon>
        <taxon>Crustacea</taxon>
        <taxon>Multicrustacea</taxon>
        <taxon>Malacostraca</taxon>
        <taxon>Eumalacostraca</taxon>
        <taxon>Peracarida</taxon>
        <taxon>Amphipoda</taxon>
        <taxon>Senticaudata</taxon>
        <taxon>Talitrida</taxon>
        <taxon>Talitroidea</taxon>
        <taxon>Hyalellidae</taxon>
        <taxon>Hyalella</taxon>
    </lineage>
</organism>
<dbReference type="SUPFAM" id="SSF57603">
    <property type="entry name" value="FnI-like domain"/>
    <property type="match status" value="2"/>
</dbReference>
<feature type="domain" description="VWFC" evidence="2">
    <location>
        <begin position="8"/>
        <end position="71"/>
    </location>
</feature>
<evidence type="ECO:0000256" key="1">
    <source>
        <dbReference type="SAM" id="MobiDB-lite"/>
    </source>
</evidence>
<proteinExistence type="predicted"/>
<dbReference type="AlphaFoldDB" id="A0A979FQB4"/>
<feature type="domain" description="VWFC" evidence="2">
    <location>
        <begin position="98"/>
        <end position="165"/>
    </location>
</feature>
<dbReference type="PROSITE" id="PS50184">
    <property type="entry name" value="VWFC_2"/>
    <property type="match status" value="2"/>
</dbReference>
<dbReference type="PANTHER" id="PTHR46303:SF1">
    <property type="entry name" value="VWFC DOMAIN-CONTAINING PROTEIN"/>
    <property type="match status" value="1"/>
</dbReference>
<reference evidence="4" key="1">
    <citation type="submission" date="2025-08" db="UniProtKB">
        <authorList>
            <consortium name="RefSeq"/>
        </authorList>
    </citation>
    <scope>IDENTIFICATION</scope>
    <source>
        <tissue evidence="4">Whole organism</tissue>
    </source>
</reference>
<sequence length="354" mass="39385">MDEMEGTRRCAVRGRLYRHGDIFANFTDTWMARCELCVCNDGIAKCAIKGCPSVSCALPLTPPDDCCKICPDTAMSEQQWPSEISFSDPSNSPSSRTRDCRSGERYFLNGSKWHPIIGPFGEMSCVTCRCNNGTIGCARIKCASRSELPCDHPVKIDGRCCPVCQSQNDESSLPSSGGGRASQELSGGGGGRTVKCLPARSTYAVWKCDSRNPITRILQYLFVPLQQPNQGERYIQHHRLILKGSWLEEVTVQNINHEMYSRLTSSFSFVSVGGTNERRIRRLKVLEKELKKDCQSPAQSTLTATSQSTAVMRSGLRQSSDNSCTHGLLRLEDALKLKTARKRDRCRDSEHQLN</sequence>
<feature type="compositionally biased region" description="Low complexity" evidence="1">
    <location>
        <begin position="297"/>
        <end position="310"/>
    </location>
</feature>
<evidence type="ECO:0000259" key="2">
    <source>
        <dbReference type="PROSITE" id="PS50184"/>
    </source>
</evidence>
<dbReference type="PROSITE" id="PS01208">
    <property type="entry name" value="VWFC_1"/>
    <property type="match status" value="1"/>
</dbReference>
<dbReference type="KEGG" id="hazt:125178652"/>
<dbReference type="Pfam" id="PF23334">
    <property type="entry name" value="VWC2L_2nd"/>
    <property type="match status" value="1"/>
</dbReference>
<protein>
    <submittedName>
        <fullName evidence="4">Kielin/chordin-like protein</fullName>
    </submittedName>
</protein>
<dbReference type="GO" id="GO:0030154">
    <property type="term" value="P:cell differentiation"/>
    <property type="evidence" value="ECO:0007669"/>
    <property type="project" value="TreeGrafter"/>
</dbReference>
<dbReference type="Proteomes" id="UP000694843">
    <property type="component" value="Unplaced"/>
</dbReference>
<dbReference type="GO" id="GO:0005615">
    <property type="term" value="C:extracellular space"/>
    <property type="evidence" value="ECO:0007669"/>
    <property type="project" value="TreeGrafter"/>
</dbReference>
<keyword evidence="3" id="KW-1185">Reference proteome</keyword>
<dbReference type="GO" id="GO:0036122">
    <property type="term" value="F:BMP binding"/>
    <property type="evidence" value="ECO:0007669"/>
    <property type="project" value="TreeGrafter"/>
</dbReference>
<dbReference type="PANTHER" id="PTHR46303">
    <property type="entry name" value="VWFC DOMAIN-CONTAINING PROTEIN"/>
    <property type="match status" value="1"/>
</dbReference>
<gene>
    <name evidence="4" type="primary">LOC125178652</name>
</gene>
<dbReference type="InterPro" id="IPR001007">
    <property type="entry name" value="VWF_dom"/>
</dbReference>
<dbReference type="Pfam" id="PF00093">
    <property type="entry name" value="VWC"/>
    <property type="match status" value="1"/>
</dbReference>
<feature type="region of interest" description="Disordered" evidence="1">
    <location>
        <begin position="297"/>
        <end position="321"/>
    </location>
</feature>
<dbReference type="InterPro" id="IPR045717">
    <property type="entry name" value="CHRDL1/2"/>
</dbReference>
<name>A0A979FQB4_HYAAZ</name>
<dbReference type="GeneID" id="125178652"/>
<dbReference type="GO" id="GO:0030514">
    <property type="term" value="P:negative regulation of BMP signaling pathway"/>
    <property type="evidence" value="ECO:0007669"/>
    <property type="project" value="TreeGrafter"/>
</dbReference>
<dbReference type="SMART" id="SM00214">
    <property type="entry name" value="VWC"/>
    <property type="match status" value="2"/>
</dbReference>
<evidence type="ECO:0000313" key="4">
    <source>
        <dbReference type="RefSeq" id="XP_047738877.1"/>
    </source>
</evidence>
<evidence type="ECO:0000313" key="3">
    <source>
        <dbReference type="Proteomes" id="UP000694843"/>
    </source>
</evidence>
<dbReference type="OrthoDB" id="6352843at2759"/>
<dbReference type="Gene3D" id="6.20.200.20">
    <property type="match status" value="2"/>
</dbReference>
<feature type="region of interest" description="Disordered" evidence="1">
    <location>
        <begin position="169"/>
        <end position="191"/>
    </location>
</feature>
<feature type="compositionally biased region" description="Gly residues" evidence="1">
    <location>
        <begin position="176"/>
        <end position="191"/>
    </location>
</feature>
<accession>A0A979FQB4</accession>
<dbReference type="RefSeq" id="XP_047738877.1">
    <property type="nucleotide sequence ID" value="XM_047882921.1"/>
</dbReference>